<dbReference type="PIRSF" id="PIRSF000847">
    <property type="entry name" value="Phos_ph_gly_syn"/>
    <property type="match status" value="1"/>
</dbReference>
<keyword evidence="7 15" id="KW-0808">Transferase</keyword>
<feature type="transmembrane region" description="Helical" evidence="16">
    <location>
        <begin position="141"/>
        <end position="157"/>
    </location>
</feature>
<evidence type="ECO:0000256" key="8">
    <source>
        <dbReference type="ARBA" id="ARBA00022692"/>
    </source>
</evidence>
<keyword evidence="12" id="KW-0594">Phospholipid biosynthesis</keyword>
<reference evidence="17 18" key="1">
    <citation type="submission" date="2020-01" db="EMBL/GenBank/DDBJ databases">
        <title>Genomes assembled from Gulf of Kutch pelagic sediment metagenomes.</title>
        <authorList>
            <person name="Chandrashekar M."/>
            <person name="Mahajan M.S."/>
            <person name="Dave K.J."/>
            <person name="Vatsa P."/>
            <person name="Nathani N.M."/>
        </authorList>
    </citation>
    <scope>NUCLEOTIDE SEQUENCE [LARGE SCALE GENOMIC DNA]</scope>
    <source>
        <strain evidence="17">KS3-K002</strain>
    </source>
</reference>
<dbReference type="InterPro" id="IPR048254">
    <property type="entry name" value="CDP_ALCOHOL_P_TRANSF_CS"/>
</dbReference>
<dbReference type="GO" id="GO:0016020">
    <property type="term" value="C:membrane"/>
    <property type="evidence" value="ECO:0007669"/>
    <property type="project" value="UniProtKB-SubCell"/>
</dbReference>
<dbReference type="GO" id="GO:0008444">
    <property type="term" value="F:CDP-diacylglycerol-glycerol-3-phosphate 3-phosphatidyltransferase activity"/>
    <property type="evidence" value="ECO:0007669"/>
    <property type="project" value="UniProtKB-EC"/>
</dbReference>
<keyword evidence="6" id="KW-0444">Lipid biosynthesis</keyword>
<comment type="pathway">
    <text evidence="2">Phospholipid metabolism; phosphatidylglycerol biosynthesis; phosphatidylglycerol from CDP-diacylglycerol: step 1/2.</text>
</comment>
<feature type="transmembrane region" description="Helical" evidence="16">
    <location>
        <begin position="12"/>
        <end position="42"/>
    </location>
</feature>
<keyword evidence="10" id="KW-0443">Lipid metabolism</keyword>
<evidence type="ECO:0000256" key="15">
    <source>
        <dbReference type="RuleBase" id="RU003750"/>
    </source>
</evidence>
<evidence type="ECO:0000256" key="10">
    <source>
        <dbReference type="ARBA" id="ARBA00023098"/>
    </source>
</evidence>
<accession>A0AAE4ZB91</accession>
<evidence type="ECO:0000256" key="3">
    <source>
        <dbReference type="ARBA" id="ARBA00010441"/>
    </source>
</evidence>
<dbReference type="PANTHER" id="PTHR14269">
    <property type="entry name" value="CDP-DIACYLGLYCEROL--GLYCEROL-3-PHOSPHATE 3-PHOSPHATIDYLTRANSFERASE-RELATED"/>
    <property type="match status" value="1"/>
</dbReference>
<evidence type="ECO:0000256" key="14">
    <source>
        <dbReference type="ARBA" id="ARBA00048586"/>
    </source>
</evidence>
<sequence>MNLPNIITVVRVLATPVVFLLILGGGFGSLLAAFIIFVAAGASDVWDGYLARTRGQITDFGKLADPIADKLLLVATFIPFYVLSLREGGATPLDVVPYWHVLPLWVLLVVLGRELAITVFRGFAKQRGVVIAAGKAGKYKALFQSLFIGGEILWLALRSRALERGWDSPFWSFWQVLHGMWVMLTLAIAVVLTVYSLAVYIWRYRNLVHRGLT</sequence>
<dbReference type="PROSITE" id="PS00379">
    <property type="entry name" value="CDP_ALCOHOL_P_TRANSF"/>
    <property type="match status" value="1"/>
</dbReference>
<dbReference type="AlphaFoldDB" id="A0AAE4ZB91"/>
<dbReference type="EMBL" id="JAACAK010000051">
    <property type="protein sequence ID" value="NIR74981.1"/>
    <property type="molecule type" value="Genomic_DNA"/>
</dbReference>
<dbReference type="PANTHER" id="PTHR14269:SF62">
    <property type="entry name" value="CDP-DIACYLGLYCEROL--GLYCEROL-3-PHOSPHATE 3-PHOSPHATIDYLTRANSFERASE 1, CHLOROPLASTIC"/>
    <property type="match status" value="1"/>
</dbReference>
<evidence type="ECO:0000256" key="13">
    <source>
        <dbReference type="ARBA" id="ARBA00023264"/>
    </source>
</evidence>
<feature type="transmembrane region" description="Helical" evidence="16">
    <location>
        <begin position="102"/>
        <end position="120"/>
    </location>
</feature>
<evidence type="ECO:0000256" key="9">
    <source>
        <dbReference type="ARBA" id="ARBA00022989"/>
    </source>
</evidence>
<comment type="catalytic activity">
    <reaction evidence="14">
        <text>a CDP-1,2-diacyl-sn-glycerol + sn-glycerol 3-phosphate = a 1,2-diacyl-sn-glycero-3-phospho-(1'-sn-glycero-3'-phosphate) + CMP + H(+)</text>
        <dbReference type="Rhea" id="RHEA:12593"/>
        <dbReference type="ChEBI" id="CHEBI:15378"/>
        <dbReference type="ChEBI" id="CHEBI:57597"/>
        <dbReference type="ChEBI" id="CHEBI:58332"/>
        <dbReference type="ChEBI" id="CHEBI:60110"/>
        <dbReference type="ChEBI" id="CHEBI:60377"/>
        <dbReference type="EC" id="2.7.8.5"/>
    </reaction>
</comment>
<dbReference type="Pfam" id="PF01066">
    <property type="entry name" value="CDP-OH_P_transf"/>
    <property type="match status" value="1"/>
</dbReference>
<feature type="transmembrane region" description="Helical" evidence="16">
    <location>
        <begin position="177"/>
        <end position="202"/>
    </location>
</feature>
<dbReference type="Gene3D" id="1.20.120.1760">
    <property type="match status" value="1"/>
</dbReference>
<dbReference type="GO" id="GO:0046474">
    <property type="term" value="P:glycerophospholipid biosynthetic process"/>
    <property type="evidence" value="ECO:0007669"/>
    <property type="project" value="TreeGrafter"/>
</dbReference>
<evidence type="ECO:0000256" key="2">
    <source>
        <dbReference type="ARBA" id="ARBA00005042"/>
    </source>
</evidence>
<dbReference type="InterPro" id="IPR000462">
    <property type="entry name" value="CDP-OH_P_trans"/>
</dbReference>
<evidence type="ECO:0000256" key="11">
    <source>
        <dbReference type="ARBA" id="ARBA00023136"/>
    </source>
</evidence>
<dbReference type="Proteomes" id="UP000702544">
    <property type="component" value="Unassembled WGS sequence"/>
</dbReference>
<evidence type="ECO:0000313" key="18">
    <source>
        <dbReference type="Proteomes" id="UP000702544"/>
    </source>
</evidence>
<keyword evidence="9 16" id="KW-1133">Transmembrane helix</keyword>
<dbReference type="EC" id="2.7.8.5" evidence="4"/>
<evidence type="ECO:0000256" key="5">
    <source>
        <dbReference type="ARBA" id="ARBA00014944"/>
    </source>
</evidence>
<keyword evidence="11 16" id="KW-0472">Membrane</keyword>
<dbReference type="InterPro" id="IPR050324">
    <property type="entry name" value="CDP-alcohol_PTase-I"/>
</dbReference>
<evidence type="ECO:0000256" key="7">
    <source>
        <dbReference type="ARBA" id="ARBA00022679"/>
    </source>
</evidence>
<evidence type="ECO:0000256" key="4">
    <source>
        <dbReference type="ARBA" id="ARBA00013170"/>
    </source>
</evidence>
<keyword evidence="8 16" id="KW-0812">Transmembrane</keyword>
<name>A0AAE4ZB91_9BACT</name>
<protein>
    <recommendedName>
        <fullName evidence="5">CDP-diacylglycerol--glycerol-3-phosphate 3-phosphatidyltransferase</fullName>
        <ecNumber evidence="4">2.7.8.5</ecNumber>
    </recommendedName>
</protein>
<evidence type="ECO:0000256" key="6">
    <source>
        <dbReference type="ARBA" id="ARBA00022516"/>
    </source>
</evidence>
<comment type="caution">
    <text evidence="17">The sequence shown here is derived from an EMBL/GenBank/DDBJ whole genome shotgun (WGS) entry which is preliminary data.</text>
</comment>
<evidence type="ECO:0000256" key="16">
    <source>
        <dbReference type="SAM" id="Phobius"/>
    </source>
</evidence>
<evidence type="ECO:0000256" key="12">
    <source>
        <dbReference type="ARBA" id="ARBA00023209"/>
    </source>
</evidence>
<keyword evidence="13" id="KW-1208">Phospholipid metabolism</keyword>
<evidence type="ECO:0000256" key="1">
    <source>
        <dbReference type="ARBA" id="ARBA00004141"/>
    </source>
</evidence>
<organism evidence="17 18">
    <name type="scientific">Candidatus Kutchimonas denitrificans</name>
    <dbReference type="NCBI Taxonomy" id="3056748"/>
    <lineage>
        <taxon>Bacteria</taxon>
        <taxon>Pseudomonadati</taxon>
        <taxon>Gemmatimonadota</taxon>
        <taxon>Gemmatimonadia</taxon>
        <taxon>Candidatus Palauibacterales</taxon>
        <taxon>Candidatus Palauibacteraceae</taxon>
        <taxon>Candidatus Kutchimonas</taxon>
    </lineage>
</organism>
<gene>
    <name evidence="17" type="ORF">GWO12_07685</name>
</gene>
<proteinExistence type="inferred from homology"/>
<comment type="subcellular location">
    <subcellularLocation>
        <location evidence="1">Membrane</location>
        <topology evidence="1">Multi-pass membrane protein</topology>
    </subcellularLocation>
</comment>
<dbReference type="InterPro" id="IPR004570">
    <property type="entry name" value="Phosphatidylglycerol_P_synth"/>
</dbReference>
<comment type="similarity">
    <text evidence="3 15">Belongs to the CDP-alcohol phosphatidyltransferase class-I family.</text>
</comment>
<evidence type="ECO:0000313" key="17">
    <source>
        <dbReference type="EMBL" id="NIR74981.1"/>
    </source>
</evidence>
<dbReference type="InterPro" id="IPR043130">
    <property type="entry name" value="CDP-OH_PTrfase_TM_dom"/>
</dbReference>